<name>A0A2A9PEM9_OPHUN</name>
<organism evidence="4 5">
    <name type="scientific">Ophiocordyceps unilateralis</name>
    <name type="common">Zombie-ant fungus</name>
    <name type="synonym">Torrubia unilateralis</name>
    <dbReference type="NCBI Taxonomy" id="268505"/>
    <lineage>
        <taxon>Eukaryota</taxon>
        <taxon>Fungi</taxon>
        <taxon>Dikarya</taxon>
        <taxon>Ascomycota</taxon>
        <taxon>Pezizomycotina</taxon>
        <taxon>Sordariomycetes</taxon>
        <taxon>Hypocreomycetidae</taxon>
        <taxon>Hypocreales</taxon>
        <taxon>Ophiocordycipitaceae</taxon>
        <taxon>Ophiocordyceps</taxon>
    </lineage>
</organism>
<evidence type="ECO:0000259" key="3">
    <source>
        <dbReference type="PROSITE" id="PS50048"/>
    </source>
</evidence>
<feature type="compositionally biased region" description="Low complexity" evidence="2">
    <location>
        <begin position="255"/>
        <end position="270"/>
    </location>
</feature>
<dbReference type="Gene3D" id="4.10.240.10">
    <property type="entry name" value="Zn(2)-C6 fungal-type DNA-binding domain"/>
    <property type="match status" value="1"/>
</dbReference>
<dbReference type="GO" id="GO:0000981">
    <property type="term" value="F:DNA-binding transcription factor activity, RNA polymerase II-specific"/>
    <property type="evidence" value="ECO:0007669"/>
    <property type="project" value="InterPro"/>
</dbReference>
<keyword evidence="5" id="KW-1185">Reference proteome</keyword>
<reference evidence="4 5" key="2">
    <citation type="journal article" date="2017" name="Sci. Rep.">
        <title>Ant-infecting Ophiocordyceps genomes reveal a high diversity of potential behavioral manipulation genes and a possible major role for enterotoxins.</title>
        <authorList>
            <person name="de Bekker C."/>
            <person name="Ohm R.A."/>
            <person name="Evans H.C."/>
            <person name="Brachmann A."/>
            <person name="Hughes D.P."/>
        </authorList>
    </citation>
    <scope>NUCLEOTIDE SEQUENCE [LARGE SCALE GENOMIC DNA]</scope>
    <source>
        <strain evidence="4 5">SC16a</strain>
    </source>
</reference>
<dbReference type="Pfam" id="PF00172">
    <property type="entry name" value="Zn_clus"/>
    <property type="match status" value="1"/>
</dbReference>
<dbReference type="SMART" id="SM00066">
    <property type="entry name" value="GAL4"/>
    <property type="match status" value="1"/>
</dbReference>
<evidence type="ECO:0000256" key="2">
    <source>
        <dbReference type="SAM" id="MobiDB-lite"/>
    </source>
</evidence>
<proteinExistence type="predicted"/>
<evidence type="ECO:0000256" key="1">
    <source>
        <dbReference type="ARBA" id="ARBA00023242"/>
    </source>
</evidence>
<dbReference type="Proteomes" id="UP000037136">
    <property type="component" value="Unassembled WGS sequence"/>
</dbReference>
<protein>
    <recommendedName>
        <fullName evidence="3">Zn(2)-C6 fungal-type domain-containing protein</fullName>
    </recommendedName>
</protein>
<dbReference type="PROSITE" id="PS50048">
    <property type="entry name" value="ZN2_CY6_FUNGAL_2"/>
    <property type="match status" value="1"/>
</dbReference>
<evidence type="ECO:0000313" key="4">
    <source>
        <dbReference type="EMBL" id="PFH59664.1"/>
    </source>
</evidence>
<comment type="caution">
    <text evidence="4">The sequence shown here is derived from an EMBL/GenBank/DDBJ whole genome shotgun (WGS) entry which is preliminary data.</text>
</comment>
<reference evidence="4 5" key="1">
    <citation type="journal article" date="2015" name="BMC Genomics">
        <title>Gene expression during zombie ant biting behavior reflects the complexity underlying fungal parasitic behavioral manipulation.</title>
        <authorList>
            <person name="de Bekker C."/>
            <person name="Ohm R.A."/>
            <person name="Loreto R.G."/>
            <person name="Sebastian A."/>
            <person name="Albert I."/>
            <person name="Merrow M."/>
            <person name="Brachmann A."/>
            <person name="Hughes D.P."/>
        </authorList>
    </citation>
    <scope>NUCLEOTIDE SEQUENCE [LARGE SCALE GENOMIC DNA]</scope>
    <source>
        <strain evidence="4 5">SC16a</strain>
    </source>
</reference>
<feature type="region of interest" description="Disordered" evidence="2">
    <location>
        <begin position="252"/>
        <end position="275"/>
    </location>
</feature>
<sequence>MDGSKRRLERLACDRCHRQKLRCSRASSQSRACQRCVKAGERCTYSPPLRLGRPVSSNKQDKNGGASPPTLCESRHSTPATCVAESIDMATDPSVSLRMAGQTAAPSASPTIVAMTEPQPTDYLMTSASAMDKAFLLAAEDLEADYRHGISLAPTMMLDMDHHEPQLSATATCDLDDFYLYSTTPYPPETLIEDGPQLGFDSDPERQLLALQQTIFEAVSVDDVDGLKRTIGVTARASNMLLGIITALTSPSPSPSCSSSSESPPLLGSSQWPHSGDSGTTTILLVTACYARILHNVDAIATRLHDLVSCSDHEALLALPSIQMGTFIPATLVAPAIQTSVLVQLLSQSVCEIEKRLPSLTSTLLVPPALARGGGTVGRSNVADMVGAVYGSVVNLETHVKSVLSVTLDLLSRGGSYHREHRGYAME</sequence>
<dbReference type="PROSITE" id="PS00463">
    <property type="entry name" value="ZN2_CY6_FUNGAL_1"/>
    <property type="match status" value="1"/>
</dbReference>
<feature type="domain" description="Zn(2)-C6 fungal-type" evidence="3">
    <location>
        <begin position="12"/>
        <end position="45"/>
    </location>
</feature>
<feature type="region of interest" description="Disordered" evidence="2">
    <location>
        <begin position="47"/>
        <end position="77"/>
    </location>
</feature>
<dbReference type="OrthoDB" id="4222821at2759"/>
<dbReference type="EMBL" id="LAZP02000182">
    <property type="protein sequence ID" value="PFH59664.1"/>
    <property type="molecule type" value="Genomic_DNA"/>
</dbReference>
<dbReference type="InterPro" id="IPR036864">
    <property type="entry name" value="Zn2-C6_fun-type_DNA-bd_sf"/>
</dbReference>
<accession>A0A2A9PEM9</accession>
<keyword evidence="1" id="KW-0539">Nucleus</keyword>
<dbReference type="AlphaFoldDB" id="A0A2A9PEM9"/>
<gene>
    <name evidence="4" type="ORF">XA68_12042</name>
</gene>
<dbReference type="STRING" id="268505.A0A2A9PEM9"/>
<dbReference type="InterPro" id="IPR001138">
    <property type="entry name" value="Zn2Cys6_DnaBD"/>
</dbReference>
<evidence type="ECO:0000313" key="5">
    <source>
        <dbReference type="Proteomes" id="UP000037136"/>
    </source>
</evidence>
<dbReference type="CDD" id="cd00067">
    <property type="entry name" value="GAL4"/>
    <property type="match status" value="1"/>
</dbReference>
<dbReference type="SUPFAM" id="SSF57701">
    <property type="entry name" value="Zn2/Cys6 DNA-binding domain"/>
    <property type="match status" value="1"/>
</dbReference>
<dbReference type="GO" id="GO:0008270">
    <property type="term" value="F:zinc ion binding"/>
    <property type="evidence" value="ECO:0007669"/>
    <property type="project" value="InterPro"/>
</dbReference>